<dbReference type="OrthoDB" id="5465036at2"/>
<protein>
    <submittedName>
        <fullName evidence="1">Uncharacterized protein</fullName>
    </submittedName>
</protein>
<name>A0A1J5MTX0_9BACT</name>
<keyword evidence="2" id="KW-1185">Reference proteome</keyword>
<comment type="caution">
    <text evidence="1">The sequence shown here is derived from an EMBL/GenBank/DDBJ whole genome shotgun (WGS) entry which is preliminary data.</text>
</comment>
<proteinExistence type="predicted"/>
<accession>A0A1J5MTX0</accession>
<sequence length="161" mass="18541">MNDSKRRKKKAEWTRNMLLLLAAAAVIAIFFNLDLMRKGESVFSNTAAKKLKFSGGLGRRDYSGREIERMLGYIRARNELFQEVRVQTSPQDQYKAVTSDSDVIFELYVVMTDGFTISTPARRVPRRDLVTVLLNKLDKDLRAYQKLKEEGRNPSSMINIM</sequence>
<dbReference type="Proteomes" id="UP000181901">
    <property type="component" value="Unassembled WGS sequence"/>
</dbReference>
<dbReference type="EMBL" id="LKAQ01000004">
    <property type="protein sequence ID" value="OIQ50078.1"/>
    <property type="molecule type" value="Genomic_DNA"/>
</dbReference>
<dbReference type="AlphaFoldDB" id="A0A1J5MTX0"/>
<evidence type="ECO:0000313" key="2">
    <source>
        <dbReference type="Proteomes" id="UP000181901"/>
    </source>
</evidence>
<dbReference type="RefSeq" id="WP_071545547.1">
    <property type="nucleotide sequence ID" value="NZ_LKAQ01000004.1"/>
</dbReference>
<reference evidence="1 2" key="1">
    <citation type="submission" date="2015-09" db="EMBL/GenBank/DDBJ databases">
        <title>Genome of Desulfovibrio dechloracetivorans BerOc1, a mercury methylating strain isolated from highly hydrocarbons and metals contaminated coastal sediments.</title>
        <authorList>
            <person name="Goni Urriza M."/>
            <person name="Gassie C."/>
            <person name="Bouchez O."/>
            <person name="Klopp C."/>
            <person name="Ranchou-Peyruse A."/>
            <person name="Remy G."/>
        </authorList>
    </citation>
    <scope>NUCLEOTIDE SEQUENCE [LARGE SCALE GENOMIC DNA]</scope>
    <source>
        <strain evidence="1 2">BerOc1</strain>
    </source>
</reference>
<evidence type="ECO:0000313" key="1">
    <source>
        <dbReference type="EMBL" id="OIQ50078.1"/>
    </source>
</evidence>
<organism evidence="1 2">
    <name type="scientific">Pseudodesulfovibrio hydrargyri</name>
    <dbReference type="NCBI Taxonomy" id="2125990"/>
    <lineage>
        <taxon>Bacteria</taxon>
        <taxon>Pseudomonadati</taxon>
        <taxon>Thermodesulfobacteriota</taxon>
        <taxon>Desulfovibrionia</taxon>
        <taxon>Desulfovibrionales</taxon>
        <taxon>Desulfovibrionaceae</taxon>
    </lineage>
</organism>
<gene>
    <name evidence="1" type="ORF">BerOc1_02008</name>
</gene>